<evidence type="ECO:0000313" key="1">
    <source>
        <dbReference type="EMBL" id="MBW0479953.1"/>
    </source>
</evidence>
<dbReference type="EMBL" id="AVOT02005777">
    <property type="protein sequence ID" value="MBW0479953.1"/>
    <property type="molecule type" value="Genomic_DNA"/>
</dbReference>
<accession>A0A9Q3CBG8</accession>
<organism evidence="1 2">
    <name type="scientific">Austropuccinia psidii MF-1</name>
    <dbReference type="NCBI Taxonomy" id="1389203"/>
    <lineage>
        <taxon>Eukaryota</taxon>
        <taxon>Fungi</taxon>
        <taxon>Dikarya</taxon>
        <taxon>Basidiomycota</taxon>
        <taxon>Pucciniomycotina</taxon>
        <taxon>Pucciniomycetes</taxon>
        <taxon>Pucciniales</taxon>
        <taxon>Sphaerophragmiaceae</taxon>
        <taxon>Austropuccinia</taxon>
    </lineage>
</organism>
<keyword evidence="2" id="KW-1185">Reference proteome</keyword>
<gene>
    <name evidence="1" type="ORF">O181_019668</name>
</gene>
<reference evidence="1" key="1">
    <citation type="submission" date="2021-03" db="EMBL/GenBank/DDBJ databases">
        <title>Draft genome sequence of rust myrtle Austropuccinia psidii MF-1, a brazilian biotype.</title>
        <authorList>
            <person name="Quecine M.C."/>
            <person name="Pachon D.M.R."/>
            <person name="Bonatelli M.L."/>
            <person name="Correr F.H."/>
            <person name="Franceschini L.M."/>
            <person name="Leite T.F."/>
            <person name="Margarido G.R.A."/>
            <person name="Almeida C.A."/>
            <person name="Ferrarezi J.A."/>
            <person name="Labate C.A."/>
        </authorList>
    </citation>
    <scope>NUCLEOTIDE SEQUENCE</scope>
    <source>
        <strain evidence="1">MF-1</strain>
    </source>
</reference>
<name>A0A9Q3CBG8_9BASI</name>
<sequence length="160" mass="17870">MQYTEEPFGKSQFTFFTLLGFSSPLLCPSPACLATPSSIIIINNTPIGSTPTPEIPTISYPHSHDEAVTGALVGARVAWHSGIKNSLGGLQKNKKIENIFLSRRIKGKDDYAKDKKKRRPMARIIRSQKLKIQTNESLIHCFNLSERTMESVKDKTTNIH</sequence>
<proteinExistence type="predicted"/>
<evidence type="ECO:0000313" key="2">
    <source>
        <dbReference type="Proteomes" id="UP000765509"/>
    </source>
</evidence>
<dbReference type="Proteomes" id="UP000765509">
    <property type="component" value="Unassembled WGS sequence"/>
</dbReference>
<comment type="caution">
    <text evidence="1">The sequence shown here is derived from an EMBL/GenBank/DDBJ whole genome shotgun (WGS) entry which is preliminary data.</text>
</comment>
<dbReference type="AlphaFoldDB" id="A0A9Q3CBG8"/>
<protein>
    <submittedName>
        <fullName evidence="1">Uncharacterized protein</fullName>
    </submittedName>
</protein>